<dbReference type="Proteomes" id="UP001295740">
    <property type="component" value="Unassembled WGS sequence"/>
</dbReference>
<reference evidence="3" key="1">
    <citation type="submission" date="2023-10" db="EMBL/GenBank/DDBJ databases">
        <authorList>
            <person name="Hackl T."/>
        </authorList>
    </citation>
    <scope>NUCLEOTIDE SEQUENCE</scope>
</reference>
<feature type="region of interest" description="Disordered" evidence="1">
    <location>
        <begin position="1"/>
        <end position="73"/>
    </location>
</feature>
<proteinExistence type="predicted"/>
<comment type="caution">
    <text evidence="3">The sequence shown here is derived from an EMBL/GenBank/DDBJ whole genome shotgun (WGS) entry which is preliminary data.</text>
</comment>
<gene>
    <name evidence="3" type="ORF">KHLLAP_LOCUS1373</name>
</gene>
<dbReference type="GO" id="GO:0003682">
    <property type="term" value="F:chromatin binding"/>
    <property type="evidence" value="ECO:0007669"/>
    <property type="project" value="InterPro"/>
</dbReference>
<evidence type="ECO:0000256" key="1">
    <source>
        <dbReference type="SAM" id="MobiDB-lite"/>
    </source>
</evidence>
<dbReference type="PROSITE" id="PS51038">
    <property type="entry name" value="BAH"/>
    <property type="match status" value="1"/>
</dbReference>
<organism evidence="3 4">
    <name type="scientific">Anthostomella pinea</name>
    <dbReference type="NCBI Taxonomy" id="933095"/>
    <lineage>
        <taxon>Eukaryota</taxon>
        <taxon>Fungi</taxon>
        <taxon>Dikarya</taxon>
        <taxon>Ascomycota</taxon>
        <taxon>Pezizomycotina</taxon>
        <taxon>Sordariomycetes</taxon>
        <taxon>Xylariomycetidae</taxon>
        <taxon>Xylariales</taxon>
        <taxon>Xylariaceae</taxon>
        <taxon>Anthostomella</taxon>
    </lineage>
</organism>
<dbReference type="SUPFAM" id="SSF57903">
    <property type="entry name" value="FYVE/PHD zinc finger"/>
    <property type="match status" value="1"/>
</dbReference>
<dbReference type="PANTHER" id="PTHR46364">
    <property type="entry name" value="OS08G0421900 PROTEIN"/>
    <property type="match status" value="1"/>
</dbReference>
<dbReference type="CDD" id="cd15489">
    <property type="entry name" value="PHD_SF"/>
    <property type="match status" value="1"/>
</dbReference>
<feature type="domain" description="BAH" evidence="2">
    <location>
        <begin position="118"/>
        <end position="239"/>
    </location>
</feature>
<feature type="region of interest" description="Disordered" evidence="1">
    <location>
        <begin position="283"/>
        <end position="327"/>
    </location>
</feature>
<name>A0AAI8VAM7_9PEZI</name>
<accession>A0AAI8VAM7</accession>
<dbReference type="Gene3D" id="2.30.30.490">
    <property type="match status" value="1"/>
</dbReference>
<keyword evidence="4" id="KW-1185">Reference proteome</keyword>
<dbReference type="AlphaFoldDB" id="A0AAI8VAM7"/>
<dbReference type="EMBL" id="CAUWAG010000003">
    <property type="protein sequence ID" value="CAJ2500905.1"/>
    <property type="molecule type" value="Genomic_DNA"/>
</dbReference>
<evidence type="ECO:0000313" key="4">
    <source>
        <dbReference type="Proteomes" id="UP001295740"/>
    </source>
</evidence>
<dbReference type="InterPro" id="IPR043151">
    <property type="entry name" value="BAH_sf"/>
</dbReference>
<sequence length="428" mass="48858">MASSRKRARPDVEESQAECPFVVTHPDPNEKDKKAKRRRQESVDSQQQSQPPKILLQASPFSPLGKFKDANNTMDRHYQVQPYRRWMEMTRYNSFVLNGVKYWSEGFIFVANNSTIERQKNPGEPVQPRKKSDDDWVARILEIRASDEHHVYARVYWMYWPDELPPGSQDGKRFVQGRQSYHGQNELIASNHMDVINVVSVTASATVNQWDETNEEEVQQALYWRQAFDVRSMELSSAELRCKCNRPENPDKRLIGCTNDECKRWMHDDCLIHDALLKTHARLGTDKPHKPAVPVKNEEDGEGAKRPLSPSETGAAQTAQQSIDVKPEDQQTIKLADVENALPKVKPEDTSNASVISASEPKRRGRPRKSEPNDPGTARPYEGLFEAVIKNDLNPPTIEITDLRENITGGEKTWTEPVHCLLCGQEVH</sequence>
<dbReference type="Gene3D" id="3.30.40.10">
    <property type="entry name" value="Zinc/RING finger domain, C3HC4 (zinc finger)"/>
    <property type="match status" value="1"/>
</dbReference>
<dbReference type="CDD" id="cd04370">
    <property type="entry name" value="BAH"/>
    <property type="match status" value="1"/>
</dbReference>
<protein>
    <submittedName>
        <fullName evidence="3">Uu.00g037580.m01.CDS01</fullName>
    </submittedName>
</protein>
<dbReference type="InterPro" id="IPR001025">
    <property type="entry name" value="BAH_dom"/>
</dbReference>
<evidence type="ECO:0000313" key="3">
    <source>
        <dbReference type="EMBL" id="CAJ2500905.1"/>
    </source>
</evidence>
<feature type="region of interest" description="Disordered" evidence="1">
    <location>
        <begin position="342"/>
        <end position="380"/>
    </location>
</feature>
<dbReference type="InterPro" id="IPR011011">
    <property type="entry name" value="Znf_FYVE_PHD"/>
</dbReference>
<feature type="compositionally biased region" description="Basic and acidic residues" evidence="1">
    <location>
        <begin position="296"/>
        <end position="305"/>
    </location>
</feature>
<dbReference type="InterPro" id="IPR013083">
    <property type="entry name" value="Znf_RING/FYVE/PHD"/>
</dbReference>
<evidence type="ECO:0000259" key="2">
    <source>
        <dbReference type="PROSITE" id="PS51038"/>
    </source>
</evidence>
<feature type="compositionally biased region" description="Polar residues" evidence="1">
    <location>
        <begin position="310"/>
        <end position="323"/>
    </location>
</feature>